<feature type="region of interest" description="Disordered" evidence="2">
    <location>
        <begin position="326"/>
        <end position="347"/>
    </location>
</feature>
<dbReference type="InterPro" id="IPR012948">
    <property type="entry name" value="AARP2CN"/>
</dbReference>
<comment type="caution">
    <text evidence="5">The sequence shown here is derived from an EMBL/GenBank/DDBJ whole genome shotgun (WGS) entry which is preliminary data.</text>
</comment>
<dbReference type="PANTHER" id="PTHR12858">
    <property type="entry name" value="RIBOSOME BIOGENESIS PROTEIN"/>
    <property type="match status" value="1"/>
</dbReference>
<gene>
    <name evidence="5" type="primary">bms1</name>
    <name evidence="5" type="ORF">TCON_0168</name>
</gene>
<dbReference type="InterPro" id="IPR039761">
    <property type="entry name" value="Bms1/Tsr1"/>
</dbReference>
<organism evidence="5 6">
    <name type="scientific">Astathelohania contejeani</name>
    <dbReference type="NCBI Taxonomy" id="164912"/>
    <lineage>
        <taxon>Eukaryota</taxon>
        <taxon>Fungi</taxon>
        <taxon>Fungi incertae sedis</taxon>
        <taxon>Microsporidia</taxon>
        <taxon>Astathelohaniidae</taxon>
        <taxon>Astathelohania</taxon>
    </lineage>
</organism>
<dbReference type="SMART" id="SM01362">
    <property type="entry name" value="DUF663"/>
    <property type="match status" value="1"/>
</dbReference>
<dbReference type="SMART" id="SM00785">
    <property type="entry name" value="AARP2CN"/>
    <property type="match status" value="1"/>
</dbReference>
<proteinExistence type="predicted"/>
<evidence type="ECO:0000256" key="2">
    <source>
        <dbReference type="SAM" id="MobiDB-lite"/>
    </source>
</evidence>
<dbReference type="Proteomes" id="UP001516464">
    <property type="component" value="Unassembled WGS sequence"/>
</dbReference>
<evidence type="ECO:0000259" key="4">
    <source>
        <dbReference type="SMART" id="SM01362"/>
    </source>
</evidence>
<dbReference type="InterPro" id="IPR027417">
    <property type="entry name" value="P-loop_NTPase"/>
</dbReference>
<feature type="domain" description="AARP2CN" evidence="3">
    <location>
        <begin position="189"/>
        <end position="263"/>
    </location>
</feature>
<keyword evidence="1" id="KW-0175">Coiled coil</keyword>
<accession>A0ABQ7I2C6</accession>
<sequence length="802" mass="92366">MVVVNKNPLLDTNEKHLKKKKLEGKLRRTEMRSQPPVQNMEFKDVAPPLVVITGPKGCGKTTILRAIIKRITKRNIADPVGPITVTTPKKPMTFVEVDHELPSLIDAAKTADLAICVIDGSFGLEMELFEFIGLLKVHGMCKIMFVITHLDKVRNYRKVWRDVKKRLWKEVSPGIKTFAIKNYNNIEKEIDGLIRAISIMKFRPLEWKCTHPYVIVDKVICSDKTDYYYGYVRGGILLEKSNVHIPGAGTFTLASFEVVDDPCLPVNKKILSNKKPVIYAPNCDIGESKEDGIFLEIKKSESKEWKKPEIKKELSLFNRRKMIFNDDENKDDSDAEEEDDIKEDDDTLKDINDNVNIEISSDNNDSDVSSNEDLNDISALKSKLKPLFRQEALTEEDYKLKFEASYKEEPTPDNNIFQRMKTNMINKLEVSALQHTKGIPGQYIKISINTIEKINYNPRKLFIIGTLLTGEQGMGVSESRVIMHKWNPQILKTNDPLFVSMGWMRFQTIPLFSLRDPTRNRMLKYTPEGMHCCARFYGPVVPPGTGLAMFRGMEHSSRFRISLTGVLTDVGVKEDVVKKLKLVGYPGTIHHNTATVKQMFTSDLEVNKFQGGLIKTVGGLRGQIKKAIGINGEFRATFEGVISKSDIVFMRCWVPVPVFKVVILMREFVEEFKGLRMIRDIRGKISNYQKDDNKVKHIYKHEENSSDEEDIKLPKYIESKLPIDKRQVINKNLIEIPISPEEEEFIKLKEEVEKKRKMIDNKRKKEYEMTQLKNKKLEEERLREKNNKIKEYANIKKRKGKK</sequence>
<dbReference type="EMBL" id="SBIQ01000006">
    <property type="protein sequence ID" value="KAF7684619.1"/>
    <property type="molecule type" value="Genomic_DNA"/>
</dbReference>
<dbReference type="Gene3D" id="3.40.50.300">
    <property type="entry name" value="P-loop containing nucleotide triphosphate hydrolases"/>
    <property type="match status" value="1"/>
</dbReference>
<evidence type="ECO:0000256" key="1">
    <source>
        <dbReference type="SAM" id="Coils"/>
    </source>
</evidence>
<dbReference type="PANTHER" id="PTHR12858:SF2">
    <property type="entry name" value="RIBOSOME BIOGENESIS PROTEIN BMS1 HOMOLOG"/>
    <property type="match status" value="1"/>
</dbReference>
<evidence type="ECO:0000313" key="6">
    <source>
        <dbReference type="Proteomes" id="UP001516464"/>
    </source>
</evidence>
<evidence type="ECO:0000259" key="3">
    <source>
        <dbReference type="SMART" id="SM00785"/>
    </source>
</evidence>
<dbReference type="Pfam" id="PF08142">
    <property type="entry name" value="AARP2CN"/>
    <property type="match status" value="1"/>
</dbReference>
<feature type="domain" description="Ribosome biogenesis protein BMS1/TSR1 C-terminal" evidence="4">
    <location>
        <begin position="363"/>
        <end position="656"/>
    </location>
</feature>
<reference evidence="5 6" key="1">
    <citation type="submission" date="2019-01" db="EMBL/GenBank/DDBJ databases">
        <title>Genomes sequencing and comparative genomics of infectious freshwater microsporidia, Cucumispora dikerogammari and Thelohania contejeani.</title>
        <authorList>
            <person name="Cormier A."/>
            <person name="Giraud I."/>
            <person name="Wattier R."/>
            <person name="Teixeira M."/>
            <person name="Grandjean F."/>
            <person name="Rigaud T."/>
            <person name="Cordaux R."/>
        </authorList>
    </citation>
    <scope>NUCLEOTIDE SEQUENCE [LARGE SCALE GENOMIC DNA]</scope>
    <source>
        <strain evidence="5">T1</strain>
        <tissue evidence="5">Spores</tissue>
    </source>
</reference>
<name>A0ABQ7I2C6_9MICR</name>
<protein>
    <submittedName>
        <fullName evidence="5">Ribosome biogenesis protein bms1</fullName>
    </submittedName>
</protein>
<feature type="coiled-coil region" evidence="1">
    <location>
        <begin position="745"/>
        <end position="795"/>
    </location>
</feature>
<evidence type="ECO:0000313" key="5">
    <source>
        <dbReference type="EMBL" id="KAF7684619.1"/>
    </source>
</evidence>
<dbReference type="SUPFAM" id="SSF52540">
    <property type="entry name" value="P-loop containing nucleoside triphosphate hydrolases"/>
    <property type="match status" value="1"/>
</dbReference>
<dbReference type="InterPro" id="IPR007034">
    <property type="entry name" value="BMS1_TSR1_C"/>
</dbReference>
<keyword evidence="6" id="KW-1185">Reference proteome</keyword>
<dbReference type="Pfam" id="PF04950">
    <property type="entry name" value="RIBIOP_C"/>
    <property type="match status" value="1"/>
</dbReference>